<feature type="compositionally biased region" description="Low complexity" evidence="1">
    <location>
        <begin position="30"/>
        <end position="43"/>
    </location>
</feature>
<evidence type="ECO:0000256" key="1">
    <source>
        <dbReference type="SAM" id="MobiDB-lite"/>
    </source>
</evidence>
<reference evidence="2" key="1">
    <citation type="submission" date="2021-02" db="EMBL/GenBank/DDBJ databases">
        <authorList>
            <person name="Dougan E. K."/>
            <person name="Rhodes N."/>
            <person name="Thang M."/>
            <person name="Chan C."/>
        </authorList>
    </citation>
    <scope>NUCLEOTIDE SEQUENCE</scope>
</reference>
<organism evidence="2 3">
    <name type="scientific">Polarella glacialis</name>
    <name type="common">Dinoflagellate</name>
    <dbReference type="NCBI Taxonomy" id="89957"/>
    <lineage>
        <taxon>Eukaryota</taxon>
        <taxon>Sar</taxon>
        <taxon>Alveolata</taxon>
        <taxon>Dinophyceae</taxon>
        <taxon>Suessiales</taxon>
        <taxon>Suessiaceae</taxon>
        <taxon>Polarella</taxon>
    </lineage>
</organism>
<dbReference type="Proteomes" id="UP000654075">
    <property type="component" value="Unassembled WGS sequence"/>
</dbReference>
<feature type="compositionally biased region" description="Polar residues" evidence="1">
    <location>
        <begin position="315"/>
        <end position="325"/>
    </location>
</feature>
<keyword evidence="3" id="KW-1185">Reference proteome</keyword>
<feature type="non-terminal residue" evidence="2">
    <location>
        <position position="453"/>
    </location>
</feature>
<name>A0A813FZE1_POLGL</name>
<evidence type="ECO:0000313" key="2">
    <source>
        <dbReference type="EMBL" id="CAE8617706.1"/>
    </source>
</evidence>
<feature type="region of interest" description="Disordered" evidence="1">
    <location>
        <begin position="1"/>
        <end position="43"/>
    </location>
</feature>
<evidence type="ECO:0000313" key="3">
    <source>
        <dbReference type="Proteomes" id="UP000654075"/>
    </source>
</evidence>
<protein>
    <submittedName>
        <fullName evidence="2">Uncharacterized protein</fullName>
    </submittedName>
</protein>
<comment type="caution">
    <text evidence="2">The sequence shown here is derived from an EMBL/GenBank/DDBJ whole genome shotgun (WGS) entry which is preliminary data.</text>
</comment>
<gene>
    <name evidence="2" type="ORF">PGLA1383_LOCUS35366</name>
</gene>
<dbReference type="AlphaFoldDB" id="A0A813FZE1"/>
<sequence length="453" mass="49587">MGSSSSIERSDQRCMRQVAVCPMDAHEEASSSGHASSGRGSSKISSGFEVQVAWQEDDVQKMDSFQFSRKASFGEVDLMDEDETQEFQIKARKVQPRANSQVPRGSNDELDELVEFNNMKIVPEPVDLKSYSSLDFDPNHEFLSRKRAAVAPCAPSQRRYLKSSDKSLRVFQKNPGLLEGLALCRRRLFDQRVQGQEAMILIQEAAHQEADWTGVSGSGMESHFIMSLSDNVAGFGIGGVFRNGRKSGAGPVSLHVEETSVAGMPVILQRPAALYDQATRHERRDIAPADYLQSVRLDMRETGRQSHSAPDEQYGPSQNVRSSRQLPPLPTKPPIGEGGGGQTMFALPAPPLAGPAPSSVAEGYSTFCTELLDAGGDGDAFGVDEALLALAPVREEPSQGIMATRIAAGWHGLAARIRVRRKLVEHRAAKKIQNAWNCAMIRVATKEEILRRQ</sequence>
<feature type="region of interest" description="Disordered" evidence="1">
    <location>
        <begin position="301"/>
        <end position="344"/>
    </location>
</feature>
<proteinExistence type="predicted"/>
<dbReference type="EMBL" id="CAJNNV010026257">
    <property type="protein sequence ID" value="CAE8617706.1"/>
    <property type="molecule type" value="Genomic_DNA"/>
</dbReference>
<accession>A0A813FZE1</accession>